<dbReference type="InterPro" id="IPR029063">
    <property type="entry name" value="SAM-dependent_MTases_sf"/>
</dbReference>
<dbReference type="GO" id="GO:0032259">
    <property type="term" value="P:methylation"/>
    <property type="evidence" value="ECO:0007669"/>
    <property type="project" value="UniProtKB-KW"/>
</dbReference>
<evidence type="ECO:0000259" key="1">
    <source>
        <dbReference type="Pfam" id="PF08241"/>
    </source>
</evidence>
<reference evidence="2" key="1">
    <citation type="submission" date="2020-07" db="EMBL/GenBank/DDBJ databases">
        <title>Huge and variable diversity of episymbiotic CPR bacteria and DPANN archaea in groundwater ecosystems.</title>
        <authorList>
            <person name="He C.Y."/>
            <person name="Keren R."/>
            <person name="Whittaker M."/>
            <person name="Farag I.F."/>
            <person name="Doudna J."/>
            <person name="Cate J.H.D."/>
            <person name="Banfield J.F."/>
        </authorList>
    </citation>
    <scope>NUCLEOTIDE SEQUENCE</scope>
    <source>
        <strain evidence="2">NC_groundwater_1482_Ag_S-0.65um_47_24</strain>
    </source>
</reference>
<protein>
    <submittedName>
        <fullName evidence="2">Class I SAM-dependent methyltransferase</fullName>
    </submittedName>
</protein>
<dbReference type="SUPFAM" id="SSF53335">
    <property type="entry name" value="S-adenosyl-L-methionine-dependent methyltransferases"/>
    <property type="match status" value="1"/>
</dbReference>
<accession>A0A933GKV1</accession>
<keyword evidence="2" id="KW-0489">Methyltransferase</keyword>
<dbReference type="Pfam" id="PF08241">
    <property type="entry name" value="Methyltransf_11"/>
    <property type="match status" value="1"/>
</dbReference>
<evidence type="ECO:0000313" key="3">
    <source>
        <dbReference type="Proteomes" id="UP000772181"/>
    </source>
</evidence>
<dbReference type="Gene3D" id="3.40.50.150">
    <property type="entry name" value="Vaccinia Virus protein VP39"/>
    <property type="match status" value="1"/>
</dbReference>
<name>A0A933GKV1_UNCTE</name>
<feature type="domain" description="Methyltransferase type 11" evidence="1">
    <location>
        <begin position="49"/>
        <end position="144"/>
    </location>
</feature>
<comment type="caution">
    <text evidence="2">The sequence shown here is derived from an EMBL/GenBank/DDBJ whole genome shotgun (WGS) entry which is preliminary data.</text>
</comment>
<dbReference type="EMBL" id="JACQWF010000231">
    <property type="protein sequence ID" value="MBI4595731.1"/>
    <property type="molecule type" value="Genomic_DNA"/>
</dbReference>
<organism evidence="2 3">
    <name type="scientific">Tectimicrobiota bacterium</name>
    <dbReference type="NCBI Taxonomy" id="2528274"/>
    <lineage>
        <taxon>Bacteria</taxon>
        <taxon>Pseudomonadati</taxon>
        <taxon>Nitrospinota/Tectimicrobiota group</taxon>
        <taxon>Candidatus Tectimicrobiota</taxon>
    </lineage>
</organism>
<dbReference type="Proteomes" id="UP000772181">
    <property type="component" value="Unassembled WGS sequence"/>
</dbReference>
<dbReference type="CDD" id="cd02440">
    <property type="entry name" value="AdoMet_MTases"/>
    <property type="match status" value="1"/>
</dbReference>
<dbReference type="InterPro" id="IPR013216">
    <property type="entry name" value="Methyltransf_11"/>
</dbReference>
<proteinExistence type="predicted"/>
<dbReference type="PANTHER" id="PTHR43591">
    <property type="entry name" value="METHYLTRANSFERASE"/>
    <property type="match status" value="1"/>
</dbReference>
<dbReference type="GO" id="GO:0008757">
    <property type="term" value="F:S-adenosylmethionine-dependent methyltransferase activity"/>
    <property type="evidence" value="ECO:0007669"/>
    <property type="project" value="InterPro"/>
</dbReference>
<keyword evidence="2" id="KW-0808">Transferase</keyword>
<gene>
    <name evidence="2" type="ORF">HY730_05055</name>
</gene>
<dbReference type="AlphaFoldDB" id="A0A933GKV1"/>
<evidence type="ECO:0000313" key="2">
    <source>
        <dbReference type="EMBL" id="MBI4595731.1"/>
    </source>
</evidence>
<sequence>MSLKQRVDTQWDDTHVFPSRLFPDTENVFEQMTKISLNMARSAKGARTLDLGCGLGQDLFSLLCKGQRVFGLDASMIMLKKASNWLSQKGTGVPLIEGIGEQLPFKNSTFQVVFCKGAIDHFYDPNGALQEMSRVIQPGGWIVLAVANFESLSCQLSRLIERIRNVMFPKNLLTVTVGRKFWELPLDHQHKFDFFVLRELVNRNFLKVKAVRGVSLLWGVPRWGHLLERLPKGVQQAILEVLNTLANLVVFWSDVVVVSLEKR</sequence>